<evidence type="ECO:0000313" key="2">
    <source>
        <dbReference type="Proteomes" id="UP000095192"/>
    </source>
</evidence>
<dbReference type="Proteomes" id="UP000095192">
    <property type="component" value="Unassembled WGS sequence"/>
</dbReference>
<dbReference type="VEuPathDB" id="ToxoDB:cyc_03179"/>
<sequence length="80" mass="9049">MPYLTIFGALNSSGYMMQFCFEDGLLWFKAEQGLLRLHPPTSLRNATLRKVDDHVLPGQGWVRTVKEKPSLSQSIGLAQR</sequence>
<protein>
    <submittedName>
        <fullName evidence="1">Uncharacterized protein</fullName>
    </submittedName>
</protein>
<proteinExistence type="predicted"/>
<dbReference type="EMBL" id="JROU02000188">
    <property type="protein sequence ID" value="OEH80116.1"/>
    <property type="molecule type" value="Genomic_DNA"/>
</dbReference>
<evidence type="ECO:0000313" key="1">
    <source>
        <dbReference type="EMBL" id="OEH80116.1"/>
    </source>
</evidence>
<organism evidence="1 2">
    <name type="scientific">Cyclospora cayetanensis</name>
    <dbReference type="NCBI Taxonomy" id="88456"/>
    <lineage>
        <taxon>Eukaryota</taxon>
        <taxon>Sar</taxon>
        <taxon>Alveolata</taxon>
        <taxon>Apicomplexa</taxon>
        <taxon>Conoidasida</taxon>
        <taxon>Coccidia</taxon>
        <taxon>Eucoccidiorida</taxon>
        <taxon>Eimeriorina</taxon>
        <taxon>Eimeriidae</taxon>
        <taxon>Cyclospora</taxon>
    </lineage>
</organism>
<comment type="caution">
    <text evidence="1">The sequence shown here is derived from an EMBL/GenBank/DDBJ whole genome shotgun (WGS) entry which is preliminary data.</text>
</comment>
<name>A0A1D3D9H5_9EIME</name>
<dbReference type="InParanoid" id="A0A1D3D9H5"/>
<gene>
    <name evidence="1" type="ORF">cyc_03179</name>
</gene>
<dbReference type="AlphaFoldDB" id="A0A1D3D9H5"/>
<keyword evidence="2" id="KW-1185">Reference proteome</keyword>
<reference evidence="1 2" key="1">
    <citation type="journal article" date="2016" name="BMC Genomics">
        <title>Comparative genomics reveals Cyclospora cayetanensis possesses coccidia-like metabolism and invasion components but unique surface antigens.</title>
        <authorList>
            <person name="Liu S."/>
            <person name="Wang L."/>
            <person name="Zheng H."/>
            <person name="Xu Z."/>
            <person name="Roellig D.M."/>
            <person name="Li N."/>
            <person name="Frace M.A."/>
            <person name="Tang K."/>
            <person name="Arrowood M.J."/>
            <person name="Moss D.M."/>
            <person name="Zhang L."/>
            <person name="Feng Y."/>
            <person name="Xiao L."/>
        </authorList>
    </citation>
    <scope>NUCLEOTIDE SEQUENCE [LARGE SCALE GENOMIC DNA]</scope>
    <source>
        <strain evidence="1 2">CHN_HEN01</strain>
    </source>
</reference>
<accession>A0A1D3D9H5</accession>